<reference evidence="13 14" key="1">
    <citation type="journal article" date="2024" name="G3 (Bethesda)">
        <title>Genome assembly of Hibiscus sabdariffa L. provides insights into metabolisms of medicinal natural products.</title>
        <authorList>
            <person name="Kim T."/>
        </authorList>
    </citation>
    <scope>NUCLEOTIDE SEQUENCE [LARGE SCALE GENOMIC DNA]</scope>
    <source>
        <strain evidence="13">TK-2024</strain>
        <tissue evidence="13">Old leaves</tissue>
    </source>
</reference>
<comment type="pathway">
    <text evidence="4">Lipid metabolism.</text>
</comment>
<proteinExistence type="inferred from homology"/>
<evidence type="ECO:0008006" key="15">
    <source>
        <dbReference type="Google" id="ProtNLM"/>
    </source>
</evidence>
<dbReference type="SUPFAM" id="SSF52777">
    <property type="entry name" value="CoA-dependent acyltransferases"/>
    <property type="match status" value="1"/>
</dbReference>
<dbReference type="PANTHER" id="PTHR31650">
    <property type="entry name" value="O-ACYLTRANSFERASE (WSD1-LIKE) FAMILY PROTEIN"/>
    <property type="match status" value="1"/>
</dbReference>
<evidence type="ECO:0000256" key="2">
    <source>
        <dbReference type="ARBA" id="ARBA00004586"/>
    </source>
</evidence>
<feature type="domain" description="O-acyltransferase WSD1-like N-terminal" evidence="11">
    <location>
        <begin position="63"/>
        <end position="253"/>
    </location>
</feature>
<evidence type="ECO:0000256" key="1">
    <source>
        <dbReference type="ARBA" id="ARBA00004162"/>
    </source>
</evidence>
<dbReference type="Gene3D" id="3.30.559.10">
    <property type="entry name" value="Chloramphenicol acetyltransferase-like domain"/>
    <property type="match status" value="1"/>
</dbReference>
<evidence type="ECO:0000256" key="3">
    <source>
        <dbReference type="ARBA" id="ARBA00004771"/>
    </source>
</evidence>
<evidence type="ECO:0000256" key="6">
    <source>
        <dbReference type="ARBA" id="ARBA00022824"/>
    </source>
</evidence>
<accession>A0ABR2NBH8</accession>
<evidence type="ECO:0000256" key="8">
    <source>
        <dbReference type="ARBA" id="ARBA00024360"/>
    </source>
</evidence>
<dbReference type="InterPro" id="IPR045034">
    <property type="entry name" value="O-acyltransferase_WSD1-like"/>
</dbReference>
<dbReference type="InterPro" id="IPR023213">
    <property type="entry name" value="CAT-like_dom_sf"/>
</dbReference>
<sequence>MEPAEVLSPGSLLFLEPKTSCCIIAMMGCKTSIDPAILKLGLNQTLLHHPRFSSKLLVINGVKKKWVKTQVDLDNHVVVPVVDTEMESPALFIEDYISHLTTIPIDFSKPLWELHILNLKTPEAEAFAIFRIHHSIGDGMSLISILLACCRKSADPGALPTLPTQKQTDDRGNRRKIVWLVLAVWSVLRLMSNTLVDLSLFMATILFMKDTKTPVKGLSGVEHNPKRFVHRTVRLDDIKLVKNAMDMTVNDVILGVTQAGLSRYLNRKYGEVDKSKSIPKNIRLRATVLVNIRQDAGIQAMADMMKKKSKAKWGNKFGFICVPFNIALQNDPLDYLHQAKAIVQRKKLSLQALCTYMTNNCVVRLFGSKVSSCLAYRVFSNTTMSISNVVGPVEEISFFGHPIAFIAPTVFGHPQALTIHFQSYVDKMSIVVAVDPSLISDPHLLCDDFQESLKLFKDAIVINDGVC</sequence>
<dbReference type="EMBL" id="JBBPBN010000184">
    <property type="protein sequence ID" value="KAK8973496.1"/>
    <property type="molecule type" value="Genomic_DNA"/>
</dbReference>
<feature type="domain" description="O-acyltransferase WSD1 C-terminal" evidence="12">
    <location>
        <begin position="313"/>
        <end position="455"/>
    </location>
</feature>
<evidence type="ECO:0000259" key="11">
    <source>
        <dbReference type="Pfam" id="PF03007"/>
    </source>
</evidence>
<comment type="catalytic activity">
    <reaction evidence="9">
        <text>a long chain fatty alcohol + a fatty acyl-CoA = a long-chain alcohol wax ester + CoA</text>
        <dbReference type="Rhea" id="RHEA:38443"/>
        <dbReference type="ChEBI" id="CHEBI:17135"/>
        <dbReference type="ChEBI" id="CHEBI:57287"/>
        <dbReference type="ChEBI" id="CHEBI:77636"/>
        <dbReference type="ChEBI" id="CHEBI:235323"/>
        <dbReference type="EC" id="2.3.1.75"/>
    </reaction>
</comment>
<keyword evidence="5" id="KW-0808">Transferase</keyword>
<dbReference type="InterPro" id="IPR009721">
    <property type="entry name" value="O-acyltransferase_WSD1_C"/>
</dbReference>
<evidence type="ECO:0000313" key="14">
    <source>
        <dbReference type="Proteomes" id="UP001396334"/>
    </source>
</evidence>
<evidence type="ECO:0000256" key="7">
    <source>
        <dbReference type="ARBA" id="ARBA00023315"/>
    </source>
</evidence>
<comment type="catalytic activity">
    <reaction evidence="10">
        <text>an acyl-CoA + a 1,2-diacyl-sn-glycerol = a triacyl-sn-glycerol + CoA</text>
        <dbReference type="Rhea" id="RHEA:10868"/>
        <dbReference type="ChEBI" id="CHEBI:17815"/>
        <dbReference type="ChEBI" id="CHEBI:57287"/>
        <dbReference type="ChEBI" id="CHEBI:58342"/>
        <dbReference type="ChEBI" id="CHEBI:64615"/>
        <dbReference type="EC" id="2.3.1.20"/>
    </reaction>
</comment>
<keyword evidence="6" id="KW-0256">Endoplasmic reticulum</keyword>
<comment type="pathway">
    <text evidence="3">Glycerolipid metabolism; triacylglycerol biosynthesis.</text>
</comment>
<comment type="similarity">
    <text evidence="8">In the N-terminal section; belongs to the long-chain O-acyltransferase family.</text>
</comment>
<evidence type="ECO:0000256" key="10">
    <source>
        <dbReference type="ARBA" id="ARBA00048109"/>
    </source>
</evidence>
<evidence type="ECO:0000313" key="13">
    <source>
        <dbReference type="EMBL" id="KAK8973496.1"/>
    </source>
</evidence>
<protein>
    <recommendedName>
        <fullName evidence="15">Diacylglycerol O-acyltransferase</fullName>
    </recommendedName>
</protein>
<evidence type="ECO:0000256" key="9">
    <source>
        <dbReference type="ARBA" id="ARBA00047604"/>
    </source>
</evidence>
<name>A0ABR2NBH8_9ROSI</name>
<dbReference type="Proteomes" id="UP001396334">
    <property type="component" value="Unassembled WGS sequence"/>
</dbReference>
<dbReference type="InterPro" id="IPR004255">
    <property type="entry name" value="O-acyltransferase_WSD1_N"/>
</dbReference>
<dbReference type="PANTHER" id="PTHR31650:SF1">
    <property type="entry name" value="WAX ESTER SYNTHASE_DIACYLGLYCEROL ACYLTRANSFERASE 4-RELATED"/>
    <property type="match status" value="1"/>
</dbReference>
<keyword evidence="14" id="KW-1185">Reference proteome</keyword>
<gene>
    <name evidence="13" type="ORF">V6N11_008857</name>
</gene>
<comment type="caution">
    <text evidence="13">The sequence shown here is derived from an EMBL/GenBank/DDBJ whole genome shotgun (WGS) entry which is preliminary data.</text>
</comment>
<evidence type="ECO:0000259" key="12">
    <source>
        <dbReference type="Pfam" id="PF06974"/>
    </source>
</evidence>
<evidence type="ECO:0000256" key="5">
    <source>
        <dbReference type="ARBA" id="ARBA00022679"/>
    </source>
</evidence>
<dbReference type="Pfam" id="PF03007">
    <property type="entry name" value="WS_DGAT_cat"/>
    <property type="match status" value="1"/>
</dbReference>
<dbReference type="Pfam" id="PF06974">
    <property type="entry name" value="WS_DGAT_C"/>
    <property type="match status" value="1"/>
</dbReference>
<comment type="subcellular location">
    <subcellularLocation>
        <location evidence="1">Cell membrane</location>
        <topology evidence="1">Single-pass membrane protein</topology>
    </subcellularLocation>
    <subcellularLocation>
        <location evidence="2">Endoplasmic reticulum membrane</location>
    </subcellularLocation>
</comment>
<organism evidence="13 14">
    <name type="scientific">Hibiscus sabdariffa</name>
    <name type="common">roselle</name>
    <dbReference type="NCBI Taxonomy" id="183260"/>
    <lineage>
        <taxon>Eukaryota</taxon>
        <taxon>Viridiplantae</taxon>
        <taxon>Streptophyta</taxon>
        <taxon>Embryophyta</taxon>
        <taxon>Tracheophyta</taxon>
        <taxon>Spermatophyta</taxon>
        <taxon>Magnoliopsida</taxon>
        <taxon>eudicotyledons</taxon>
        <taxon>Gunneridae</taxon>
        <taxon>Pentapetalae</taxon>
        <taxon>rosids</taxon>
        <taxon>malvids</taxon>
        <taxon>Malvales</taxon>
        <taxon>Malvaceae</taxon>
        <taxon>Malvoideae</taxon>
        <taxon>Hibiscus</taxon>
    </lineage>
</organism>
<keyword evidence="7" id="KW-0012">Acyltransferase</keyword>
<evidence type="ECO:0000256" key="4">
    <source>
        <dbReference type="ARBA" id="ARBA00005189"/>
    </source>
</evidence>